<feature type="compositionally biased region" description="Basic and acidic residues" evidence="1">
    <location>
        <begin position="137"/>
        <end position="146"/>
    </location>
</feature>
<feature type="region of interest" description="Disordered" evidence="1">
    <location>
        <begin position="79"/>
        <end position="146"/>
    </location>
</feature>
<gene>
    <name evidence="2" type="ORF">PXEA_LOCUS27125</name>
</gene>
<dbReference type="AlphaFoldDB" id="A0A448XCU6"/>
<proteinExistence type="predicted"/>
<name>A0A448XCU6_9PLAT</name>
<keyword evidence="3" id="KW-1185">Reference proteome</keyword>
<dbReference type="EMBL" id="CAAALY010246222">
    <property type="protein sequence ID" value="VEL33685.1"/>
    <property type="molecule type" value="Genomic_DNA"/>
</dbReference>
<sequence length="146" mass="15694">MAPSERMGKGRIMAAARRLGEMVESVICCNPTNQTRTVDSDPSKSRARVAVPSVRTSSGLNSLGPIGLVHSCNNAHAPLFSRSPLESAGFRPGRLKRQNQRPRQEQTQTVTDEAQAEADDGPTGLGCPVRGRTGVGIRREIEETSL</sequence>
<reference evidence="2" key="1">
    <citation type="submission" date="2018-11" db="EMBL/GenBank/DDBJ databases">
        <authorList>
            <consortium name="Pathogen Informatics"/>
        </authorList>
    </citation>
    <scope>NUCLEOTIDE SEQUENCE</scope>
</reference>
<protein>
    <submittedName>
        <fullName evidence="2">Uncharacterized protein</fullName>
    </submittedName>
</protein>
<accession>A0A448XCU6</accession>
<evidence type="ECO:0000313" key="3">
    <source>
        <dbReference type="Proteomes" id="UP000784294"/>
    </source>
</evidence>
<evidence type="ECO:0000313" key="2">
    <source>
        <dbReference type="EMBL" id="VEL33685.1"/>
    </source>
</evidence>
<comment type="caution">
    <text evidence="2">The sequence shown here is derived from an EMBL/GenBank/DDBJ whole genome shotgun (WGS) entry which is preliminary data.</text>
</comment>
<feature type="region of interest" description="Disordered" evidence="1">
    <location>
        <begin position="34"/>
        <end position="62"/>
    </location>
</feature>
<dbReference type="Proteomes" id="UP000784294">
    <property type="component" value="Unassembled WGS sequence"/>
</dbReference>
<organism evidence="2 3">
    <name type="scientific">Protopolystoma xenopodis</name>
    <dbReference type="NCBI Taxonomy" id="117903"/>
    <lineage>
        <taxon>Eukaryota</taxon>
        <taxon>Metazoa</taxon>
        <taxon>Spiralia</taxon>
        <taxon>Lophotrochozoa</taxon>
        <taxon>Platyhelminthes</taxon>
        <taxon>Monogenea</taxon>
        <taxon>Polyopisthocotylea</taxon>
        <taxon>Polystomatidea</taxon>
        <taxon>Polystomatidae</taxon>
        <taxon>Protopolystoma</taxon>
    </lineage>
</organism>
<evidence type="ECO:0000256" key="1">
    <source>
        <dbReference type="SAM" id="MobiDB-lite"/>
    </source>
</evidence>